<dbReference type="STRING" id="596151.DesfrDRAFT_0143"/>
<dbReference type="HAMAP" id="MF_04133">
    <property type="entry name" value="CAPSID_LAMBDA"/>
    <property type="match status" value="1"/>
</dbReference>
<keyword evidence="2" id="KW-1185">Reference proteome</keyword>
<organism evidence="1 2">
    <name type="scientific">Solidesulfovibrio fructosivorans JJ]</name>
    <dbReference type="NCBI Taxonomy" id="596151"/>
    <lineage>
        <taxon>Bacteria</taxon>
        <taxon>Pseudomonadati</taxon>
        <taxon>Thermodesulfobacteriota</taxon>
        <taxon>Desulfovibrionia</taxon>
        <taxon>Desulfovibrionales</taxon>
        <taxon>Desulfovibrionaceae</taxon>
        <taxon>Solidesulfovibrio</taxon>
    </lineage>
</organism>
<dbReference type="Proteomes" id="UP000006250">
    <property type="component" value="Unassembled WGS sequence"/>
</dbReference>
<dbReference type="AlphaFoldDB" id="E1JR94"/>
<sequence>MGYDMFDYREMTGVLSTMFSPRMFLLETFFGGTEVKTHDTKHVDIDIVRRGRKMAAFVSPRREGRVVDREGYRTATFTPPYIKEKKVTTAEHVLTRRPGETIYAKPMTPDQRAGEILGEDMTELRDRILRREAWMAAQLLKTGVVVCQGDGIDVTIDFGMPSDHKIILSEVDKWTADTSDPSGNLVTWRELIARDSGLVPNVAVLGSDVAAAVRRNELLMKQLDSRRVTLGQIDPQQLPDGVIYLGQLEATDLYSFSDYYEDDDGDLQPMVPEDYIFLGSTQSANRRHAGLIEDLDLNAEAEVQYFAKSWKNPDPSARFVMVQSAPLPAMHQPDAFAAIKAV</sequence>
<accession>E1JR94</accession>
<dbReference type="Gene3D" id="3.30.1930.10">
    <property type="entry name" value="capsid protein of prophage domain"/>
    <property type="match status" value="1"/>
</dbReference>
<dbReference type="OrthoDB" id="5449178at2"/>
<comment type="caution">
    <text evidence="1">The sequence shown here is derived from an EMBL/GenBank/DDBJ whole genome shotgun (WGS) entry which is preliminary data.</text>
</comment>
<protein>
    <submittedName>
        <fullName evidence="1">Major capsid protein E</fullName>
    </submittedName>
</protein>
<dbReference type="RefSeq" id="WP_005990145.1">
    <property type="nucleotide sequence ID" value="NZ_AECZ01000001.1"/>
</dbReference>
<dbReference type="Pfam" id="PF03864">
    <property type="entry name" value="Phage_cap_E"/>
    <property type="match status" value="1"/>
</dbReference>
<gene>
    <name evidence="1" type="ORF">DesfrDRAFT_0143</name>
</gene>
<dbReference type="EMBL" id="AECZ01000001">
    <property type="protein sequence ID" value="EFL53095.1"/>
    <property type="molecule type" value="Genomic_DNA"/>
</dbReference>
<proteinExistence type="inferred from homology"/>
<name>E1JR94_SOLFR</name>
<evidence type="ECO:0000313" key="1">
    <source>
        <dbReference type="EMBL" id="EFL53095.1"/>
    </source>
</evidence>
<dbReference type="InterPro" id="IPR005564">
    <property type="entry name" value="Major_capsid_GpE"/>
</dbReference>
<evidence type="ECO:0000313" key="2">
    <source>
        <dbReference type="Proteomes" id="UP000006250"/>
    </source>
</evidence>
<dbReference type="Gene3D" id="3.15.30.10">
    <property type="entry name" value="putative capsid protein of prophage domain like"/>
    <property type="match status" value="1"/>
</dbReference>
<dbReference type="eggNOG" id="ENOG502Z8WK">
    <property type="taxonomic scope" value="Bacteria"/>
</dbReference>
<reference evidence="1 2" key="1">
    <citation type="submission" date="2010-08" db="EMBL/GenBank/DDBJ databases">
        <title>The draft genome of Desulfovibrio fructosovorans JJ.</title>
        <authorList>
            <consortium name="US DOE Joint Genome Institute (JGI-PGF)"/>
            <person name="Lucas S."/>
            <person name="Copeland A."/>
            <person name="Lapidus A."/>
            <person name="Cheng J.-F."/>
            <person name="Bruce D."/>
            <person name="Goodwin L."/>
            <person name="Pitluck S."/>
            <person name="Land M.L."/>
            <person name="Hauser L."/>
            <person name="Chang Y.-J."/>
            <person name="Jeffries C."/>
            <person name="Wall J.D."/>
            <person name="Stahl D.A."/>
            <person name="Arkin A.P."/>
            <person name="Dehal P."/>
            <person name="Stolyar S.M."/>
            <person name="Hazen T.C."/>
            <person name="Woyke T.J."/>
        </authorList>
    </citation>
    <scope>NUCLEOTIDE SEQUENCE [LARGE SCALE GENOMIC DNA]</scope>
    <source>
        <strain evidence="1 2">JJ</strain>
    </source>
</reference>